<dbReference type="PROSITE" id="PS51758">
    <property type="entry name" value="LETM1_RBD"/>
    <property type="match status" value="1"/>
</dbReference>
<keyword evidence="6" id="KW-0472">Membrane</keyword>
<accession>A0A6A5KLS7</accession>
<dbReference type="AlphaFoldDB" id="A0A6A5KLS7"/>
<keyword evidence="4" id="KW-1133">Transmembrane helix</keyword>
<evidence type="ECO:0000313" key="10">
    <source>
        <dbReference type="EMBL" id="KAF1838018.1"/>
    </source>
</evidence>
<feature type="region of interest" description="Disordered" evidence="8">
    <location>
        <begin position="298"/>
        <end position="319"/>
    </location>
</feature>
<feature type="domain" description="Letm1 RBD" evidence="9">
    <location>
        <begin position="253"/>
        <end position="421"/>
    </location>
</feature>
<dbReference type="PANTHER" id="PTHR14009">
    <property type="entry name" value="LEUCINE ZIPPER-EF-HAND CONTAINING TRANSMEMBRANE PROTEIN"/>
    <property type="match status" value="1"/>
</dbReference>
<evidence type="ECO:0000256" key="8">
    <source>
        <dbReference type="SAM" id="MobiDB-lite"/>
    </source>
</evidence>
<organism evidence="10 11">
    <name type="scientific">Decorospora gaudefroyi</name>
    <dbReference type="NCBI Taxonomy" id="184978"/>
    <lineage>
        <taxon>Eukaryota</taxon>
        <taxon>Fungi</taxon>
        <taxon>Dikarya</taxon>
        <taxon>Ascomycota</taxon>
        <taxon>Pezizomycotina</taxon>
        <taxon>Dothideomycetes</taxon>
        <taxon>Pleosporomycetidae</taxon>
        <taxon>Pleosporales</taxon>
        <taxon>Pleosporineae</taxon>
        <taxon>Pleosporaceae</taxon>
        <taxon>Decorospora</taxon>
    </lineage>
</organism>
<keyword evidence="2" id="KW-0812">Transmembrane</keyword>
<protein>
    <recommendedName>
        <fullName evidence="9">Letm1 RBD domain-containing protein</fullName>
    </recommendedName>
</protein>
<evidence type="ECO:0000313" key="11">
    <source>
        <dbReference type="Proteomes" id="UP000800040"/>
    </source>
</evidence>
<name>A0A6A5KLS7_9PLEO</name>
<dbReference type="Pfam" id="PF07766">
    <property type="entry name" value="LETM1_RBD"/>
    <property type="match status" value="1"/>
</dbReference>
<evidence type="ECO:0000256" key="6">
    <source>
        <dbReference type="ARBA" id="ARBA00023136"/>
    </source>
</evidence>
<reference evidence="10" key="1">
    <citation type="submission" date="2020-01" db="EMBL/GenBank/DDBJ databases">
        <authorList>
            <consortium name="DOE Joint Genome Institute"/>
            <person name="Haridas S."/>
            <person name="Albert R."/>
            <person name="Binder M."/>
            <person name="Bloem J."/>
            <person name="Labutti K."/>
            <person name="Salamov A."/>
            <person name="Andreopoulos B."/>
            <person name="Baker S.E."/>
            <person name="Barry K."/>
            <person name="Bills G."/>
            <person name="Bluhm B.H."/>
            <person name="Cannon C."/>
            <person name="Castanera R."/>
            <person name="Culley D.E."/>
            <person name="Daum C."/>
            <person name="Ezra D."/>
            <person name="Gonzalez J.B."/>
            <person name="Henrissat B."/>
            <person name="Kuo A."/>
            <person name="Liang C."/>
            <person name="Lipzen A."/>
            <person name="Lutzoni F."/>
            <person name="Magnuson J."/>
            <person name="Mondo S."/>
            <person name="Nolan M."/>
            <person name="Ohm R."/>
            <person name="Pangilinan J."/>
            <person name="Park H.-J."/>
            <person name="Ramirez L."/>
            <person name="Alfaro M."/>
            <person name="Sun H."/>
            <person name="Tritt A."/>
            <person name="Yoshinaga Y."/>
            <person name="Zwiers L.-H."/>
            <person name="Turgeon B.G."/>
            <person name="Goodwin S.B."/>
            <person name="Spatafora J.W."/>
            <person name="Crous P.W."/>
            <person name="Grigoriev I.V."/>
        </authorList>
    </citation>
    <scope>NUCLEOTIDE SEQUENCE</scope>
    <source>
        <strain evidence="10">P77</strain>
    </source>
</reference>
<dbReference type="GO" id="GO:0043022">
    <property type="term" value="F:ribosome binding"/>
    <property type="evidence" value="ECO:0007669"/>
    <property type="project" value="InterPro"/>
</dbReference>
<dbReference type="GO" id="GO:0005743">
    <property type="term" value="C:mitochondrial inner membrane"/>
    <property type="evidence" value="ECO:0007669"/>
    <property type="project" value="UniProtKB-SubCell"/>
</dbReference>
<keyword evidence="11" id="KW-1185">Reference proteome</keyword>
<evidence type="ECO:0000256" key="2">
    <source>
        <dbReference type="ARBA" id="ARBA00022692"/>
    </source>
</evidence>
<feature type="region of interest" description="Disordered" evidence="8">
    <location>
        <begin position="71"/>
        <end position="135"/>
    </location>
</feature>
<comment type="subcellular location">
    <subcellularLocation>
        <location evidence="1">Mitochondrion inner membrane</location>
        <topology evidence="1">Single-pass membrane protein</topology>
    </subcellularLocation>
</comment>
<evidence type="ECO:0000259" key="9">
    <source>
        <dbReference type="PROSITE" id="PS51758"/>
    </source>
</evidence>
<keyword evidence="3" id="KW-0999">Mitochondrion inner membrane</keyword>
<sequence>MMKPRPIFPVYSVSGLSNTAFATLQCRRIGHVRAIAPALSCHIWHDGSRSALQGRIDGKIWEPQRRLYASTAATPAKKTRYDSATTPYSSTTPPPPAKRSGTNIPAKTSPSNTTSPARQTSLSKTSQAVSPSPRPTTATILQAKENLNPPPFTYAPEITVPARKTGQGLFSWLWNAGRAYVGFYKQGITHVRQTLKLAKALRQKAAKTPDTDISQVLTRAEWQIVTRSRIDALRLPAFATLVLLLGEWLPLVVVYITPLIPEACRIPQQVQRTLRKLEDKRQDRMRRVRLDARRLMSKDAQPAGAPIPDLTSSENVRSPRPTGLDWRQMTLYQLSILSAQCNCYPAVFDWLPFTPPKWLLQRNFRKKMEYLRTDDGLIERDGGWAGLGRQELERACVERGVRVLGKKEHELRGALAKFWAK</sequence>
<dbReference type="InterPro" id="IPR044202">
    <property type="entry name" value="LETM1/MDM38-like"/>
</dbReference>
<dbReference type="EMBL" id="ML975256">
    <property type="protein sequence ID" value="KAF1838018.1"/>
    <property type="molecule type" value="Genomic_DNA"/>
</dbReference>
<proteinExistence type="predicted"/>
<evidence type="ECO:0000256" key="7">
    <source>
        <dbReference type="PROSITE-ProRule" id="PRU01094"/>
    </source>
</evidence>
<keyword evidence="5 7" id="KW-0496">Mitochondrion</keyword>
<evidence type="ECO:0000256" key="3">
    <source>
        <dbReference type="ARBA" id="ARBA00022792"/>
    </source>
</evidence>
<evidence type="ECO:0000256" key="5">
    <source>
        <dbReference type="ARBA" id="ARBA00023128"/>
    </source>
</evidence>
<dbReference type="OrthoDB" id="73691at2759"/>
<gene>
    <name evidence="10" type="ORF">BDW02DRAFT_565526</name>
</gene>
<evidence type="ECO:0000256" key="4">
    <source>
        <dbReference type="ARBA" id="ARBA00022989"/>
    </source>
</evidence>
<dbReference type="GO" id="GO:0030003">
    <property type="term" value="P:intracellular monoatomic cation homeostasis"/>
    <property type="evidence" value="ECO:0007669"/>
    <property type="project" value="TreeGrafter"/>
</dbReference>
<evidence type="ECO:0000256" key="1">
    <source>
        <dbReference type="ARBA" id="ARBA00004434"/>
    </source>
</evidence>
<dbReference type="InterPro" id="IPR033122">
    <property type="entry name" value="LETM1-like_RBD"/>
</dbReference>
<feature type="compositionally biased region" description="Polar residues" evidence="8">
    <location>
        <begin position="100"/>
        <end position="135"/>
    </location>
</feature>
<dbReference type="PANTHER" id="PTHR14009:SF1">
    <property type="entry name" value="MITOCHONDRIAL PROTON_CALCIUM EXCHANGER PROTEIN"/>
    <property type="match status" value="1"/>
</dbReference>
<dbReference type="Proteomes" id="UP000800040">
    <property type="component" value="Unassembled WGS sequence"/>
</dbReference>